<dbReference type="KEGG" id="aten:116288522"/>
<dbReference type="SUPFAM" id="SSF51735">
    <property type="entry name" value="NAD(P)-binding Rossmann-fold domains"/>
    <property type="match status" value="1"/>
</dbReference>
<dbReference type="Gene3D" id="3.40.50.720">
    <property type="entry name" value="NAD(P)-binding Rossmann-like Domain"/>
    <property type="match status" value="1"/>
</dbReference>
<dbReference type="OrthoDB" id="5296at2759"/>
<keyword evidence="2" id="KW-0560">Oxidoreductase</keyword>
<dbReference type="GO" id="GO:0005737">
    <property type="term" value="C:cytoplasm"/>
    <property type="evidence" value="ECO:0007669"/>
    <property type="project" value="TreeGrafter"/>
</dbReference>
<protein>
    <submittedName>
        <fullName evidence="5">Uncharacterized protein LOC116288522</fullName>
    </submittedName>
</protein>
<evidence type="ECO:0000256" key="3">
    <source>
        <dbReference type="RuleBase" id="RU000363"/>
    </source>
</evidence>
<dbReference type="Pfam" id="PF00106">
    <property type="entry name" value="adh_short"/>
    <property type="match status" value="1"/>
</dbReference>
<dbReference type="CDD" id="cd05325">
    <property type="entry name" value="carb_red_sniffer_like_SDR_c"/>
    <property type="match status" value="1"/>
</dbReference>
<gene>
    <name evidence="5" type="primary">LOC116288522</name>
</gene>
<organism evidence="4 5">
    <name type="scientific">Actinia tenebrosa</name>
    <name type="common">Australian red waratah sea anemone</name>
    <dbReference type="NCBI Taxonomy" id="6105"/>
    <lineage>
        <taxon>Eukaryota</taxon>
        <taxon>Metazoa</taxon>
        <taxon>Cnidaria</taxon>
        <taxon>Anthozoa</taxon>
        <taxon>Hexacorallia</taxon>
        <taxon>Actiniaria</taxon>
        <taxon>Actiniidae</taxon>
        <taxon>Actinia</taxon>
    </lineage>
</organism>
<sequence>MALTSCRSIFITGCNRGLGLEFVKQFLNLPCPPEFLFATCRSLAPRSTNELKQLASQNKNLHLIQLDVDNHEAIKRAVSEVGEKLQGRGLDILFNNAGTIDRATLANIKAESISQLYKTNVVGPLMLTQAFLPFLKKAAADPNKESSNALVLNMSSILGSIEKNTTGGLYSYRASKAALNSINRSLSVDLKPFGIVSVVLHPGWARTEMGGPAATVSISDSVSGMMKVIGSLDESKSGMFIDYKGNTLPW</sequence>
<dbReference type="RefSeq" id="XP_031551191.1">
    <property type="nucleotide sequence ID" value="XM_031695331.1"/>
</dbReference>
<dbReference type="PANTHER" id="PTHR43544">
    <property type="entry name" value="SHORT-CHAIN DEHYDROGENASE/REDUCTASE"/>
    <property type="match status" value="1"/>
</dbReference>
<proteinExistence type="inferred from homology"/>
<dbReference type="InterPro" id="IPR002347">
    <property type="entry name" value="SDR_fam"/>
</dbReference>
<dbReference type="PRINTS" id="PR00080">
    <property type="entry name" value="SDRFAMILY"/>
</dbReference>
<dbReference type="AlphaFoldDB" id="A0A6P8H6T0"/>
<evidence type="ECO:0000313" key="5">
    <source>
        <dbReference type="RefSeq" id="XP_031551191.1"/>
    </source>
</evidence>
<name>A0A6P8H6T0_ACTTE</name>
<evidence type="ECO:0000256" key="2">
    <source>
        <dbReference type="ARBA" id="ARBA00023002"/>
    </source>
</evidence>
<evidence type="ECO:0000313" key="4">
    <source>
        <dbReference type="Proteomes" id="UP000515163"/>
    </source>
</evidence>
<dbReference type="GO" id="GO:0016491">
    <property type="term" value="F:oxidoreductase activity"/>
    <property type="evidence" value="ECO:0007669"/>
    <property type="project" value="UniProtKB-KW"/>
</dbReference>
<comment type="similarity">
    <text evidence="3">Belongs to the short-chain dehydrogenases/reductases (SDR) family.</text>
</comment>
<dbReference type="GeneID" id="116288522"/>
<dbReference type="PRINTS" id="PR00081">
    <property type="entry name" value="GDHRDH"/>
</dbReference>
<accession>A0A6P8H6T0</accession>
<evidence type="ECO:0000256" key="1">
    <source>
        <dbReference type="ARBA" id="ARBA00022857"/>
    </source>
</evidence>
<dbReference type="InterPro" id="IPR036291">
    <property type="entry name" value="NAD(P)-bd_dom_sf"/>
</dbReference>
<dbReference type="PANTHER" id="PTHR43544:SF7">
    <property type="entry name" value="NADB-LER2"/>
    <property type="match status" value="1"/>
</dbReference>
<dbReference type="Proteomes" id="UP000515163">
    <property type="component" value="Unplaced"/>
</dbReference>
<dbReference type="InParanoid" id="A0A6P8H6T0"/>
<keyword evidence="4" id="KW-1185">Reference proteome</keyword>
<dbReference type="InterPro" id="IPR051468">
    <property type="entry name" value="Fungal_SecMetab_SDRs"/>
</dbReference>
<reference evidence="5" key="1">
    <citation type="submission" date="2025-08" db="UniProtKB">
        <authorList>
            <consortium name="RefSeq"/>
        </authorList>
    </citation>
    <scope>IDENTIFICATION</scope>
    <source>
        <tissue evidence="5">Tentacle</tissue>
    </source>
</reference>
<keyword evidence="1" id="KW-0521">NADP</keyword>